<name>A0ABR1XH64_9PEZI</name>
<proteinExistence type="predicted"/>
<protein>
    <submittedName>
        <fullName evidence="2">Uncharacterized protein</fullName>
    </submittedName>
</protein>
<feature type="transmembrane region" description="Helical" evidence="1">
    <location>
        <begin position="62"/>
        <end position="87"/>
    </location>
</feature>
<keyword evidence="1" id="KW-0472">Membrane</keyword>
<dbReference type="Proteomes" id="UP001456524">
    <property type="component" value="Unassembled WGS sequence"/>
</dbReference>
<reference evidence="2 3" key="1">
    <citation type="journal article" date="2022" name="G3 (Bethesda)">
        <title>Enemy or ally: a genomic approach to elucidate the lifestyle of Phyllosticta citrichinaensis.</title>
        <authorList>
            <person name="Buijs V.A."/>
            <person name="Groenewald J.Z."/>
            <person name="Haridas S."/>
            <person name="LaButti K.M."/>
            <person name="Lipzen A."/>
            <person name="Martin F.M."/>
            <person name="Barry K."/>
            <person name="Grigoriev I.V."/>
            <person name="Crous P.W."/>
            <person name="Seidl M.F."/>
        </authorList>
    </citation>
    <scope>NUCLEOTIDE SEQUENCE [LARGE SCALE GENOMIC DNA]</scope>
    <source>
        <strain evidence="2 3">CBS 129764</strain>
    </source>
</reference>
<keyword evidence="3" id="KW-1185">Reference proteome</keyword>
<gene>
    <name evidence="2" type="ORF">IWX90DRAFT_62879</name>
</gene>
<keyword evidence="1" id="KW-1133">Transmembrane helix</keyword>
<sequence>MPDAGGLSVSFVPLCVGISVCCCALVCRLTYPLVDFSVPSSLLLCLLHWVGCGDLAALDGVALVVTACCAADPGVTLLAISACYYLLATS</sequence>
<evidence type="ECO:0000256" key="1">
    <source>
        <dbReference type="SAM" id="Phobius"/>
    </source>
</evidence>
<keyword evidence="1" id="KW-0812">Transmembrane</keyword>
<organism evidence="2 3">
    <name type="scientific">Phyllosticta citrichinensis</name>
    <dbReference type="NCBI Taxonomy" id="1130410"/>
    <lineage>
        <taxon>Eukaryota</taxon>
        <taxon>Fungi</taxon>
        <taxon>Dikarya</taxon>
        <taxon>Ascomycota</taxon>
        <taxon>Pezizomycotina</taxon>
        <taxon>Dothideomycetes</taxon>
        <taxon>Dothideomycetes incertae sedis</taxon>
        <taxon>Botryosphaeriales</taxon>
        <taxon>Phyllostictaceae</taxon>
        <taxon>Phyllosticta</taxon>
    </lineage>
</organism>
<accession>A0ABR1XH64</accession>
<feature type="transmembrane region" description="Helical" evidence="1">
    <location>
        <begin position="6"/>
        <end position="26"/>
    </location>
</feature>
<evidence type="ECO:0000313" key="3">
    <source>
        <dbReference type="Proteomes" id="UP001456524"/>
    </source>
</evidence>
<evidence type="ECO:0000313" key="2">
    <source>
        <dbReference type="EMBL" id="KAK8154678.1"/>
    </source>
</evidence>
<comment type="caution">
    <text evidence="2">The sequence shown here is derived from an EMBL/GenBank/DDBJ whole genome shotgun (WGS) entry which is preliminary data.</text>
</comment>
<feature type="transmembrane region" description="Helical" evidence="1">
    <location>
        <begin position="33"/>
        <end position="50"/>
    </location>
</feature>
<dbReference type="EMBL" id="JBBWUH010000011">
    <property type="protein sequence ID" value="KAK8154678.1"/>
    <property type="molecule type" value="Genomic_DNA"/>
</dbReference>